<dbReference type="Pfam" id="PF25673">
    <property type="entry name" value="Terminase_7"/>
    <property type="match status" value="1"/>
</dbReference>
<name>A0A2S6GE50_9PSEU</name>
<keyword evidence="3" id="KW-1185">Reference proteome</keyword>
<accession>A0A2S6GE50</accession>
<dbReference type="Proteomes" id="UP000239203">
    <property type="component" value="Unassembled WGS sequence"/>
</dbReference>
<feature type="region of interest" description="Disordered" evidence="1">
    <location>
        <begin position="1"/>
        <end position="20"/>
    </location>
</feature>
<organism evidence="2 3">
    <name type="scientific">Actinokineospora auranticolor</name>
    <dbReference type="NCBI Taxonomy" id="155976"/>
    <lineage>
        <taxon>Bacteria</taxon>
        <taxon>Bacillati</taxon>
        <taxon>Actinomycetota</taxon>
        <taxon>Actinomycetes</taxon>
        <taxon>Pseudonocardiales</taxon>
        <taxon>Pseudonocardiaceae</taxon>
        <taxon>Actinokineospora</taxon>
    </lineage>
</organism>
<evidence type="ECO:0000313" key="3">
    <source>
        <dbReference type="Proteomes" id="UP000239203"/>
    </source>
</evidence>
<sequence>MPLSGRTPSANPRNRNPRAYDWTTVENAAYEGHSPELPAKGGRQRWHRETRAWWEAVRAMPHCRLWTDTDWRFALETAVLVEAFWRDQPSVAAELRLRSAKLGLTHEDRLKLRIRYADPQDGDQVAAQAPAAVTRLDERRRRLAGDDAP</sequence>
<comment type="caution">
    <text evidence="2">The sequence shown here is derived from an EMBL/GenBank/DDBJ whole genome shotgun (WGS) entry which is preliminary data.</text>
</comment>
<dbReference type="InterPro" id="IPR057972">
    <property type="entry name" value="Terminase_7"/>
</dbReference>
<gene>
    <name evidence="2" type="ORF">CLV40_12739</name>
</gene>
<evidence type="ECO:0000256" key="1">
    <source>
        <dbReference type="SAM" id="MobiDB-lite"/>
    </source>
</evidence>
<proteinExistence type="predicted"/>
<evidence type="ECO:0000313" key="2">
    <source>
        <dbReference type="EMBL" id="PPK63512.1"/>
    </source>
</evidence>
<dbReference type="EMBL" id="PTIX01000027">
    <property type="protein sequence ID" value="PPK63512.1"/>
    <property type="molecule type" value="Genomic_DNA"/>
</dbReference>
<feature type="compositionally biased region" description="Polar residues" evidence="1">
    <location>
        <begin position="1"/>
        <end position="14"/>
    </location>
</feature>
<reference evidence="2 3" key="1">
    <citation type="submission" date="2018-02" db="EMBL/GenBank/DDBJ databases">
        <title>Genomic Encyclopedia of Archaeal and Bacterial Type Strains, Phase II (KMG-II): from individual species to whole genera.</title>
        <authorList>
            <person name="Goeker M."/>
        </authorList>
    </citation>
    <scope>NUCLEOTIDE SEQUENCE [LARGE SCALE GENOMIC DNA]</scope>
    <source>
        <strain evidence="2 3">YU 961-1</strain>
    </source>
</reference>
<protein>
    <submittedName>
        <fullName evidence="2">Uncharacterized protein</fullName>
    </submittedName>
</protein>
<dbReference type="AlphaFoldDB" id="A0A2S6GE50"/>